<keyword evidence="1" id="KW-1133">Transmembrane helix</keyword>
<gene>
    <name evidence="3" type="ORF">J2S39_002293</name>
</gene>
<keyword evidence="1" id="KW-0812">Transmembrane</keyword>
<organism evidence="3 4">
    <name type="scientific">Corynebacterium guangdongense</name>
    <dbReference type="NCBI Taxonomy" id="1783348"/>
    <lineage>
        <taxon>Bacteria</taxon>
        <taxon>Bacillati</taxon>
        <taxon>Actinomycetota</taxon>
        <taxon>Actinomycetes</taxon>
        <taxon>Mycobacteriales</taxon>
        <taxon>Corynebacteriaceae</taxon>
        <taxon>Corynebacterium</taxon>
    </lineage>
</organism>
<evidence type="ECO:0000259" key="2">
    <source>
        <dbReference type="Pfam" id="PF12089"/>
    </source>
</evidence>
<dbReference type="RefSeq" id="WP_290196476.1">
    <property type="nucleotide sequence ID" value="NZ_CP047654.1"/>
</dbReference>
<keyword evidence="4" id="KW-1185">Reference proteome</keyword>
<comment type="caution">
    <text evidence="3">The sequence shown here is derived from an EMBL/GenBank/DDBJ whole genome shotgun (WGS) entry which is preliminary data.</text>
</comment>
<evidence type="ECO:0000256" key="1">
    <source>
        <dbReference type="SAM" id="Phobius"/>
    </source>
</evidence>
<keyword evidence="1" id="KW-0472">Membrane</keyword>
<sequence>MAARTVTVTRVSPLSAFKVGGSLALVGLAAWLIMVALLYAAMGQAGIWESANSLIGGVGGERGVTFGLVMSVAVLMGSIFAILLAILAPLAALVYNAVHKLMGGLEVELRD</sequence>
<dbReference type="EMBL" id="JAVDXZ010000001">
    <property type="protein sequence ID" value="MDR7330617.1"/>
    <property type="molecule type" value="Genomic_DNA"/>
</dbReference>
<dbReference type="InterPro" id="IPR021949">
    <property type="entry name" value="DUF3566_TM"/>
</dbReference>
<evidence type="ECO:0000313" key="4">
    <source>
        <dbReference type="Proteomes" id="UP001180840"/>
    </source>
</evidence>
<feature type="transmembrane region" description="Helical" evidence="1">
    <location>
        <begin position="68"/>
        <end position="95"/>
    </location>
</feature>
<feature type="transmembrane region" description="Helical" evidence="1">
    <location>
        <begin position="21"/>
        <end position="48"/>
    </location>
</feature>
<reference evidence="3" key="1">
    <citation type="submission" date="2023-07" db="EMBL/GenBank/DDBJ databases">
        <title>Sequencing the genomes of 1000 actinobacteria strains.</title>
        <authorList>
            <person name="Klenk H.-P."/>
        </authorList>
    </citation>
    <scope>NUCLEOTIDE SEQUENCE</scope>
    <source>
        <strain evidence="3">DSM 107476</strain>
    </source>
</reference>
<dbReference type="Proteomes" id="UP001180840">
    <property type="component" value="Unassembled WGS sequence"/>
</dbReference>
<protein>
    <submittedName>
        <fullName evidence="3">Membrane protein</fullName>
    </submittedName>
</protein>
<name>A0ABU2A0A4_9CORY</name>
<proteinExistence type="predicted"/>
<dbReference type="Pfam" id="PF12089">
    <property type="entry name" value="DUF3566"/>
    <property type="match status" value="1"/>
</dbReference>
<feature type="domain" description="DUF3566" evidence="2">
    <location>
        <begin position="5"/>
        <end position="111"/>
    </location>
</feature>
<accession>A0ABU2A0A4</accession>
<evidence type="ECO:0000313" key="3">
    <source>
        <dbReference type="EMBL" id="MDR7330617.1"/>
    </source>
</evidence>